<dbReference type="AlphaFoldDB" id="A0A4Q9JSV3"/>
<gene>
    <name evidence="3" type="primary">dprA</name>
    <name evidence="3" type="ORF">DU473_07310</name>
</gene>
<reference evidence="3 4" key="1">
    <citation type="submission" date="2018-07" db="EMBL/GenBank/DDBJ databases">
        <title>Campylobacter zealandensis sp. nov., isolated from birds and water in New Zealand.</title>
        <authorList>
            <person name="Wilkinson D.A."/>
            <person name="Biggs P.J."/>
            <person name="French N.P."/>
            <person name="Midwinter A.C."/>
        </authorList>
    </citation>
    <scope>NUCLEOTIDE SEQUENCE [LARGE SCALE GENOMIC DNA]</scope>
    <source>
        <strain evidence="3 4">B423b</strain>
    </source>
</reference>
<comment type="similarity">
    <text evidence="1">Belongs to the DprA/Smf family.</text>
</comment>
<evidence type="ECO:0000313" key="3">
    <source>
        <dbReference type="EMBL" id="TBR79407.1"/>
    </source>
</evidence>
<dbReference type="GO" id="GO:0009294">
    <property type="term" value="P:DNA-mediated transformation"/>
    <property type="evidence" value="ECO:0007669"/>
    <property type="project" value="InterPro"/>
</dbReference>
<evidence type="ECO:0000313" key="4">
    <source>
        <dbReference type="Proteomes" id="UP000292583"/>
    </source>
</evidence>
<dbReference type="RefSeq" id="WP_131166011.1">
    <property type="nucleotide sequence ID" value="NZ_JAENKT010000055.1"/>
</dbReference>
<dbReference type="PANTHER" id="PTHR43022">
    <property type="entry name" value="PROTEIN SMF"/>
    <property type="match status" value="1"/>
</dbReference>
<proteinExistence type="inferred from homology"/>
<dbReference type="EMBL" id="QPGR01000016">
    <property type="protein sequence ID" value="TBR79407.1"/>
    <property type="molecule type" value="Genomic_DNA"/>
</dbReference>
<sequence length="257" mass="29006">MGTKILDNEFLTYFKTLKNPPKKIYYKGNLELLKRKKVAIIGSRKMNLYTKKCVEELSSILKNKVCIVSGGALGVDISASKAALPNTIAIFANGLDQIYPKANQKIIEEIYKYGLALSENEPNYMPKKYDFLLRNRLVIALSDCVIIAQADLNSGSMQSAKLALELKKPLYVLPQRLNESQGTNKLIKDNKAKLIVDFKEFALEFGIKEEKEQDEFLEFCQKGISVEEALAVYGDKVYEYELEGKIDIAGIFIKVIK</sequence>
<name>A0A4Q9JSV3_9BACT</name>
<protein>
    <submittedName>
        <fullName evidence="3">DNA-protecting protein DprA</fullName>
    </submittedName>
</protein>
<evidence type="ECO:0000256" key="1">
    <source>
        <dbReference type="ARBA" id="ARBA00006525"/>
    </source>
</evidence>
<dbReference type="Proteomes" id="UP000292583">
    <property type="component" value="Unassembled WGS sequence"/>
</dbReference>
<dbReference type="Pfam" id="PF02481">
    <property type="entry name" value="DNA_processg_A"/>
    <property type="match status" value="1"/>
</dbReference>
<dbReference type="OrthoDB" id="9785707at2"/>
<dbReference type="PANTHER" id="PTHR43022:SF1">
    <property type="entry name" value="PROTEIN SMF"/>
    <property type="match status" value="1"/>
</dbReference>
<comment type="caution">
    <text evidence="3">The sequence shown here is derived from an EMBL/GenBank/DDBJ whole genome shotgun (WGS) entry which is preliminary data.</text>
</comment>
<accession>A0A4Q9JSV3</accession>
<evidence type="ECO:0000259" key="2">
    <source>
        <dbReference type="Pfam" id="PF02481"/>
    </source>
</evidence>
<dbReference type="InterPro" id="IPR003488">
    <property type="entry name" value="DprA"/>
</dbReference>
<dbReference type="InterPro" id="IPR057666">
    <property type="entry name" value="DrpA_SLOG"/>
</dbReference>
<keyword evidence="4" id="KW-1185">Reference proteome</keyword>
<dbReference type="SUPFAM" id="SSF102405">
    <property type="entry name" value="MCP/YpsA-like"/>
    <property type="match status" value="1"/>
</dbReference>
<feature type="domain" description="Smf/DprA SLOG" evidence="2">
    <location>
        <begin position="6"/>
        <end position="202"/>
    </location>
</feature>
<dbReference type="Gene3D" id="3.40.50.450">
    <property type="match status" value="1"/>
</dbReference>
<dbReference type="NCBIfam" id="TIGR00732">
    <property type="entry name" value="dprA"/>
    <property type="match status" value="1"/>
</dbReference>
<organism evidence="3 4">
    <name type="scientific">Campylobacter novaezeelandiae</name>
    <dbReference type="NCBI Taxonomy" id="2267891"/>
    <lineage>
        <taxon>Bacteria</taxon>
        <taxon>Pseudomonadati</taxon>
        <taxon>Campylobacterota</taxon>
        <taxon>Epsilonproteobacteria</taxon>
        <taxon>Campylobacterales</taxon>
        <taxon>Campylobacteraceae</taxon>
        <taxon>Campylobacter</taxon>
    </lineage>
</organism>